<dbReference type="Proteomes" id="UP000198287">
    <property type="component" value="Unassembled WGS sequence"/>
</dbReference>
<protein>
    <submittedName>
        <fullName evidence="1">Uncharacterized protein</fullName>
    </submittedName>
</protein>
<evidence type="ECO:0000313" key="2">
    <source>
        <dbReference type="Proteomes" id="UP000198287"/>
    </source>
</evidence>
<reference evidence="1 2" key="1">
    <citation type="submission" date="2015-12" db="EMBL/GenBank/DDBJ databases">
        <title>The genome of Folsomia candida.</title>
        <authorList>
            <person name="Faddeeva A."/>
            <person name="Derks M.F."/>
            <person name="Anvar Y."/>
            <person name="Smit S."/>
            <person name="Van Straalen N."/>
            <person name="Roelofs D."/>
        </authorList>
    </citation>
    <scope>NUCLEOTIDE SEQUENCE [LARGE SCALE GENOMIC DNA]</scope>
    <source>
        <strain evidence="1 2">VU population</strain>
        <tissue evidence="1">Whole body</tissue>
    </source>
</reference>
<organism evidence="1 2">
    <name type="scientific">Folsomia candida</name>
    <name type="common">Springtail</name>
    <dbReference type="NCBI Taxonomy" id="158441"/>
    <lineage>
        <taxon>Eukaryota</taxon>
        <taxon>Metazoa</taxon>
        <taxon>Ecdysozoa</taxon>
        <taxon>Arthropoda</taxon>
        <taxon>Hexapoda</taxon>
        <taxon>Collembola</taxon>
        <taxon>Entomobryomorpha</taxon>
        <taxon>Isotomoidea</taxon>
        <taxon>Isotomidae</taxon>
        <taxon>Proisotominae</taxon>
        <taxon>Folsomia</taxon>
    </lineage>
</organism>
<sequence length="105" mass="12023">MSVFLPICIEFSIELFYRNCTKCIHINGEIFDMRPLEICEKKSLSFCVVLVNFRKKKLEPSSTVGADTLMANDATINTDPNNFATPRDLYYMNFVIITCADKQVL</sequence>
<evidence type="ECO:0000313" key="1">
    <source>
        <dbReference type="EMBL" id="OXA63879.1"/>
    </source>
</evidence>
<proteinExistence type="predicted"/>
<name>A0A226F264_FOLCA</name>
<dbReference type="EMBL" id="LNIX01000001">
    <property type="protein sequence ID" value="OXA63879.1"/>
    <property type="molecule type" value="Genomic_DNA"/>
</dbReference>
<comment type="caution">
    <text evidence="1">The sequence shown here is derived from an EMBL/GenBank/DDBJ whole genome shotgun (WGS) entry which is preliminary data.</text>
</comment>
<keyword evidence="2" id="KW-1185">Reference proteome</keyword>
<gene>
    <name evidence="1" type="ORF">Fcan01_01834</name>
</gene>
<accession>A0A226F264</accession>
<dbReference type="AlphaFoldDB" id="A0A226F264"/>